<comment type="subcellular location">
    <subcellularLocation>
        <location evidence="1">Cell membrane</location>
        <topology evidence="1">Lipid-anchor</topology>
    </subcellularLocation>
</comment>
<comment type="similarity">
    <text evidence="2">Belongs to the BMP lipoprotein family.</text>
</comment>
<evidence type="ECO:0000256" key="1">
    <source>
        <dbReference type="ARBA" id="ARBA00004193"/>
    </source>
</evidence>
<evidence type="ECO:0000256" key="7">
    <source>
        <dbReference type="SAM" id="SignalP"/>
    </source>
</evidence>
<dbReference type="GO" id="GO:0005886">
    <property type="term" value="C:plasma membrane"/>
    <property type="evidence" value="ECO:0007669"/>
    <property type="project" value="UniProtKB-SubCell"/>
</dbReference>
<evidence type="ECO:0000256" key="5">
    <source>
        <dbReference type="ARBA" id="ARBA00023136"/>
    </source>
</evidence>
<proteinExistence type="inferred from homology"/>
<dbReference type="EMBL" id="QQAY01000001">
    <property type="protein sequence ID" value="RDI47785.1"/>
    <property type="molecule type" value="Genomic_DNA"/>
</dbReference>
<dbReference type="PANTHER" id="PTHR34296">
    <property type="entry name" value="TRANSCRIPTIONAL ACTIVATOR PROTEIN MED"/>
    <property type="match status" value="1"/>
</dbReference>
<name>A0A370GVS9_9BACI</name>
<sequence>MIKKWVPILLVLFLLVSCSQDPEKGKIKKVGLLVPETVSDQVWGTKGYKGLLNIQSKFGVEVYYKEGMDSEYLVEKSVKVFHQKGVNLIFGHGNEYAAYFDKLAPKYPDIRFVSFNGDAKQKNTTSLNFKSYAMGYFGGMTAAHMSKSNQIGMIAAFEWQPEIKGFIDGAKKENKDVKVTIKYVGNWDNREKAIRLLDELTKDGTDVVYPAGDGYNIPVIEELKSRGLYAIGYVSDQSDLGETTVLTSTVQHVPKLYEIVAEKFSKGKLDSGNLYFDFNDGVISMGKYSSLVDKKFQQKVADMIDTYKKTGKLQTSDQTKE</sequence>
<dbReference type="InterPro" id="IPR050957">
    <property type="entry name" value="BMP_lipoprotein"/>
</dbReference>
<keyword evidence="6" id="KW-0449">Lipoprotein</keyword>
<protein>
    <submittedName>
        <fullName evidence="9">Nucleoside-binding protein</fullName>
    </submittedName>
</protein>
<gene>
    <name evidence="9" type="ORF">DFR59_101450</name>
</gene>
<dbReference type="CDD" id="cd06353">
    <property type="entry name" value="PBP1_Med-like"/>
    <property type="match status" value="1"/>
</dbReference>
<evidence type="ECO:0000259" key="8">
    <source>
        <dbReference type="Pfam" id="PF02608"/>
    </source>
</evidence>
<dbReference type="PANTHER" id="PTHR34296:SF2">
    <property type="entry name" value="ABC TRANSPORTER GUANOSINE-BINDING PROTEIN NUPN"/>
    <property type="match status" value="1"/>
</dbReference>
<feature type="chain" id="PRO_5039654441" evidence="7">
    <location>
        <begin position="20"/>
        <end position="321"/>
    </location>
</feature>
<evidence type="ECO:0000256" key="2">
    <source>
        <dbReference type="ARBA" id="ARBA00008610"/>
    </source>
</evidence>
<evidence type="ECO:0000256" key="4">
    <source>
        <dbReference type="ARBA" id="ARBA00022729"/>
    </source>
</evidence>
<dbReference type="Pfam" id="PF02608">
    <property type="entry name" value="Bmp"/>
    <property type="match status" value="1"/>
</dbReference>
<organism evidence="9 10">
    <name type="scientific">Falsibacillus pallidus</name>
    <dbReference type="NCBI Taxonomy" id="493781"/>
    <lineage>
        <taxon>Bacteria</taxon>
        <taxon>Bacillati</taxon>
        <taxon>Bacillota</taxon>
        <taxon>Bacilli</taxon>
        <taxon>Bacillales</taxon>
        <taxon>Bacillaceae</taxon>
        <taxon>Falsibacillus</taxon>
    </lineage>
</organism>
<reference evidence="9 10" key="1">
    <citation type="submission" date="2018-07" db="EMBL/GenBank/DDBJ databases">
        <title>Genomic Encyclopedia of Type Strains, Phase IV (KMG-IV): sequencing the most valuable type-strain genomes for metagenomic binning, comparative biology and taxonomic classification.</title>
        <authorList>
            <person name="Goeker M."/>
        </authorList>
    </citation>
    <scope>NUCLEOTIDE SEQUENCE [LARGE SCALE GENOMIC DNA]</scope>
    <source>
        <strain evidence="9 10">DSM 25281</strain>
    </source>
</reference>
<dbReference type="Proteomes" id="UP000255326">
    <property type="component" value="Unassembled WGS sequence"/>
</dbReference>
<dbReference type="SUPFAM" id="SSF53822">
    <property type="entry name" value="Periplasmic binding protein-like I"/>
    <property type="match status" value="1"/>
</dbReference>
<keyword evidence="4 7" id="KW-0732">Signal</keyword>
<accession>A0A370GVS9</accession>
<dbReference type="InterPro" id="IPR028082">
    <property type="entry name" value="Peripla_BP_I"/>
</dbReference>
<keyword evidence="5" id="KW-0472">Membrane</keyword>
<keyword evidence="3" id="KW-1003">Cell membrane</keyword>
<evidence type="ECO:0000313" key="10">
    <source>
        <dbReference type="Proteomes" id="UP000255326"/>
    </source>
</evidence>
<dbReference type="InterPro" id="IPR003760">
    <property type="entry name" value="PnrA-like"/>
</dbReference>
<keyword evidence="10" id="KW-1185">Reference proteome</keyword>
<dbReference type="OrthoDB" id="2556857at2"/>
<dbReference type="Gene3D" id="3.40.50.2300">
    <property type="match status" value="2"/>
</dbReference>
<evidence type="ECO:0000256" key="3">
    <source>
        <dbReference type="ARBA" id="ARBA00022475"/>
    </source>
</evidence>
<dbReference type="AlphaFoldDB" id="A0A370GVS9"/>
<comment type="caution">
    <text evidence="9">The sequence shown here is derived from an EMBL/GenBank/DDBJ whole genome shotgun (WGS) entry which is preliminary data.</text>
</comment>
<feature type="signal peptide" evidence="7">
    <location>
        <begin position="1"/>
        <end position="19"/>
    </location>
</feature>
<evidence type="ECO:0000313" key="9">
    <source>
        <dbReference type="EMBL" id="RDI47785.1"/>
    </source>
</evidence>
<evidence type="ECO:0000256" key="6">
    <source>
        <dbReference type="ARBA" id="ARBA00023288"/>
    </source>
</evidence>
<dbReference type="RefSeq" id="WP_114743987.1">
    <property type="nucleotide sequence ID" value="NZ_QQAY01000001.1"/>
</dbReference>
<feature type="domain" description="ABC transporter substrate-binding protein PnrA-like" evidence="8">
    <location>
        <begin position="27"/>
        <end position="314"/>
    </location>
</feature>
<dbReference type="PROSITE" id="PS51257">
    <property type="entry name" value="PROKAR_LIPOPROTEIN"/>
    <property type="match status" value="1"/>
</dbReference>